<proteinExistence type="predicted"/>
<evidence type="ECO:0000313" key="2">
    <source>
        <dbReference type="Proteomes" id="UP001328107"/>
    </source>
</evidence>
<sequence>VFSNSYALYDHRERVGRLFVSQMEHKRLEVRDTAAYAVSVFIHSGYLPVTEEFIKEFISACASDSLPLRHSGVL</sequence>
<dbReference type="EMBL" id="BTRK01000006">
    <property type="protein sequence ID" value="GMR58092.1"/>
    <property type="molecule type" value="Genomic_DNA"/>
</dbReference>
<gene>
    <name evidence="1" type="ORF">PMAYCL1PPCAC_28287</name>
</gene>
<keyword evidence="2" id="KW-1185">Reference proteome</keyword>
<dbReference type="AlphaFoldDB" id="A0AAN5I9V7"/>
<reference evidence="2" key="1">
    <citation type="submission" date="2022-10" db="EMBL/GenBank/DDBJ databases">
        <title>Genome assembly of Pristionchus species.</title>
        <authorList>
            <person name="Yoshida K."/>
            <person name="Sommer R.J."/>
        </authorList>
    </citation>
    <scope>NUCLEOTIDE SEQUENCE [LARGE SCALE GENOMIC DNA]</scope>
    <source>
        <strain evidence="2">RS5460</strain>
    </source>
</reference>
<feature type="non-terminal residue" evidence="1">
    <location>
        <position position="1"/>
    </location>
</feature>
<comment type="caution">
    <text evidence="1">The sequence shown here is derived from an EMBL/GenBank/DDBJ whole genome shotgun (WGS) entry which is preliminary data.</text>
</comment>
<evidence type="ECO:0000313" key="1">
    <source>
        <dbReference type="EMBL" id="GMR58092.1"/>
    </source>
</evidence>
<name>A0AAN5I9V7_9BILA</name>
<dbReference type="Proteomes" id="UP001328107">
    <property type="component" value="Unassembled WGS sequence"/>
</dbReference>
<feature type="non-terminal residue" evidence="1">
    <location>
        <position position="74"/>
    </location>
</feature>
<accession>A0AAN5I9V7</accession>
<protein>
    <submittedName>
        <fullName evidence="1">Uncharacterized protein</fullName>
    </submittedName>
</protein>
<organism evidence="1 2">
    <name type="scientific">Pristionchus mayeri</name>
    <dbReference type="NCBI Taxonomy" id="1317129"/>
    <lineage>
        <taxon>Eukaryota</taxon>
        <taxon>Metazoa</taxon>
        <taxon>Ecdysozoa</taxon>
        <taxon>Nematoda</taxon>
        <taxon>Chromadorea</taxon>
        <taxon>Rhabditida</taxon>
        <taxon>Rhabditina</taxon>
        <taxon>Diplogasteromorpha</taxon>
        <taxon>Diplogasteroidea</taxon>
        <taxon>Neodiplogasteridae</taxon>
        <taxon>Pristionchus</taxon>
    </lineage>
</organism>